<dbReference type="Pfam" id="PF01739">
    <property type="entry name" value="CheR"/>
    <property type="match status" value="1"/>
</dbReference>
<accession>A0ABZ2CGN7</accession>
<dbReference type="SUPFAM" id="SSF53335">
    <property type="entry name" value="S-adenosyl-L-methionine-dependent methyltransferases"/>
    <property type="match status" value="1"/>
</dbReference>
<dbReference type="PROSITE" id="PS50123">
    <property type="entry name" value="CHER"/>
    <property type="match status" value="1"/>
</dbReference>
<dbReference type="PANTHER" id="PTHR24422">
    <property type="entry name" value="CHEMOTAXIS PROTEIN METHYLTRANSFERASE"/>
    <property type="match status" value="1"/>
</dbReference>
<dbReference type="SUPFAM" id="SSF47757">
    <property type="entry name" value="Chemotaxis receptor methyltransferase CheR, N-terminal domain"/>
    <property type="match status" value="1"/>
</dbReference>
<proteinExistence type="predicted"/>
<evidence type="ECO:0000313" key="3">
    <source>
        <dbReference type="Proteomes" id="UP001357223"/>
    </source>
</evidence>
<dbReference type="InterPro" id="IPR022642">
    <property type="entry name" value="CheR_C"/>
</dbReference>
<dbReference type="InterPro" id="IPR050903">
    <property type="entry name" value="Bact_Chemotaxis_MeTrfase"/>
</dbReference>
<dbReference type="InterPro" id="IPR022641">
    <property type="entry name" value="CheR_N"/>
</dbReference>
<protein>
    <submittedName>
        <fullName evidence="2">Protein-glutamate O-methyltransferase CheR</fullName>
    </submittedName>
</protein>
<dbReference type="InterPro" id="IPR000780">
    <property type="entry name" value="CheR_MeTrfase"/>
</dbReference>
<evidence type="ECO:0000259" key="1">
    <source>
        <dbReference type="PROSITE" id="PS50123"/>
    </source>
</evidence>
<keyword evidence="3" id="KW-1185">Reference proteome</keyword>
<evidence type="ECO:0000313" key="2">
    <source>
        <dbReference type="EMBL" id="WVX82178.1"/>
    </source>
</evidence>
<dbReference type="RefSeq" id="WP_338451082.1">
    <property type="nucleotide sequence ID" value="NZ_CP137640.1"/>
</dbReference>
<feature type="domain" description="CheR-type methyltransferase" evidence="1">
    <location>
        <begin position="7"/>
        <end position="282"/>
    </location>
</feature>
<dbReference type="Pfam" id="PF03705">
    <property type="entry name" value="CheR_N"/>
    <property type="match status" value="1"/>
</dbReference>
<name>A0ABZ2CGN7_9BACI</name>
<dbReference type="PANTHER" id="PTHR24422:SF8">
    <property type="entry name" value="CHEMOTAXIS PROTEIN"/>
    <property type="match status" value="1"/>
</dbReference>
<dbReference type="PRINTS" id="PR00996">
    <property type="entry name" value="CHERMTFRASE"/>
</dbReference>
<dbReference type="InterPro" id="IPR029063">
    <property type="entry name" value="SAM-dependent_MTases_sf"/>
</dbReference>
<sequence>MNEMIVEQRKYEEIEKIEIDLLLEAIYRYYEYDFRNYADSFIQRRIANRVHKEKMTSISALQEKVLRDPAAMKKLFSDFSINVTEMFRDPSFFKSFRTNIIPILREYTKIRIWHVGCSTGEEVYSMAILLQEEGLYEKAMIYATDINARILERAKKGTFSLAHMQQYTKNYIEAGGTRAFSEYYKVVGEQVVFDPLLQKNIVFAEHNLVTDSSFHEFDIIICRNVLIYFNKTLQDEVHKLLYESLSLSGFLGLGKREGIRFTTYGKCYEEFDTTEKIYRKIR</sequence>
<gene>
    <name evidence="2" type="ORF">R4Z09_03930</name>
</gene>
<reference evidence="2 3" key="1">
    <citation type="submission" date="2023-10" db="EMBL/GenBank/DDBJ databases">
        <title>Niallia locisalis sp.nov. isolated from a salt pond sample.</title>
        <authorList>
            <person name="Li X.-J."/>
            <person name="Dong L."/>
        </authorList>
    </citation>
    <scope>NUCLEOTIDE SEQUENCE [LARGE SCALE GENOMIC DNA]</scope>
    <source>
        <strain evidence="2 3">DSM 29761</strain>
    </source>
</reference>
<dbReference type="EMBL" id="CP137640">
    <property type="protein sequence ID" value="WVX82178.1"/>
    <property type="molecule type" value="Genomic_DNA"/>
</dbReference>
<dbReference type="SMART" id="SM00138">
    <property type="entry name" value="MeTrc"/>
    <property type="match status" value="1"/>
</dbReference>
<organism evidence="2 3">
    <name type="scientific">Niallia oryzisoli</name>
    <dbReference type="NCBI Taxonomy" id="1737571"/>
    <lineage>
        <taxon>Bacteria</taxon>
        <taxon>Bacillati</taxon>
        <taxon>Bacillota</taxon>
        <taxon>Bacilli</taxon>
        <taxon>Bacillales</taxon>
        <taxon>Bacillaceae</taxon>
        <taxon>Niallia</taxon>
    </lineage>
</organism>
<dbReference type="Gene3D" id="3.40.50.150">
    <property type="entry name" value="Vaccinia Virus protein VP39"/>
    <property type="match status" value="1"/>
</dbReference>
<dbReference type="Proteomes" id="UP001357223">
    <property type="component" value="Chromosome"/>
</dbReference>